<sequence length="213" mass="23614">MHLRDIAAMVQWCMTAGLATVRSRAPLLFHDPTLGAIFASNITKCSHAKRAKPYYGAHAIDIITRVRNLPGCPPRIQDCSALMKHSRTAEISPYASSFHLDHRSIRIIITGCSHAFAGYTGRIKLQIKSKVLQAYLVDRGSRKTSGCRLLGVFVSLRNEGIYGRIEGPKKLLSMLEVHTMGHLSATSRSIRAGIRCLYLCELRLIITTGRVMP</sequence>
<dbReference type="HOGENOM" id="CLU_1294708_0_0_1"/>
<keyword evidence="2" id="KW-1185">Reference proteome</keyword>
<dbReference type="AlphaFoldDB" id="V2XFK8"/>
<evidence type="ECO:0000313" key="2">
    <source>
        <dbReference type="Proteomes" id="UP000017559"/>
    </source>
</evidence>
<evidence type="ECO:0000313" key="1">
    <source>
        <dbReference type="EMBL" id="ESK92507.1"/>
    </source>
</evidence>
<name>V2XFK8_MONRO</name>
<reference evidence="1 2" key="1">
    <citation type="journal article" date="2014" name="BMC Genomics">
        <title>Genome and secretome analysis of the hemibiotrophic fungal pathogen, Moniliophthora roreri, which causes frosty pod rot disease of cacao: mechanisms of the biotrophic and necrotrophic phases.</title>
        <authorList>
            <person name="Meinhardt L.W."/>
            <person name="Costa G.G.L."/>
            <person name="Thomazella D.P.T."/>
            <person name="Teixeira P.J.P.L."/>
            <person name="Carazzolle M.F."/>
            <person name="Schuster S.C."/>
            <person name="Carlson J.E."/>
            <person name="Guiltinan M.J."/>
            <person name="Mieczkowski P."/>
            <person name="Farmer A."/>
            <person name="Ramaraj T."/>
            <person name="Crozier J."/>
            <person name="Davis R.E."/>
            <person name="Shao J."/>
            <person name="Melnick R.L."/>
            <person name="Pereira G.A.G."/>
            <person name="Bailey B.A."/>
        </authorList>
    </citation>
    <scope>NUCLEOTIDE SEQUENCE [LARGE SCALE GENOMIC DNA]</scope>
    <source>
        <strain evidence="1 2">MCA 2997</strain>
    </source>
</reference>
<proteinExistence type="predicted"/>
<comment type="caution">
    <text evidence="1">The sequence shown here is derived from an EMBL/GenBank/DDBJ whole genome shotgun (WGS) entry which is preliminary data.</text>
</comment>
<dbReference type="EMBL" id="AWSO01000279">
    <property type="protein sequence ID" value="ESK92507.1"/>
    <property type="molecule type" value="Genomic_DNA"/>
</dbReference>
<gene>
    <name evidence="1" type="ORF">Moror_4455</name>
</gene>
<dbReference type="KEGG" id="mrr:Moror_4455"/>
<accession>V2XFK8</accession>
<protein>
    <submittedName>
        <fullName evidence="1">Uncharacterized protein</fullName>
    </submittedName>
</protein>
<organism evidence="1 2">
    <name type="scientific">Moniliophthora roreri (strain MCA 2997)</name>
    <name type="common">Cocoa frosty pod rot fungus</name>
    <name type="synonym">Crinipellis roreri</name>
    <dbReference type="NCBI Taxonomy" id="1381753"/>
    <lineage>
        <taxon>Eukaryota</taxon>
        <taxon>Fungi</taxon>
        <taxon>Dikarya</taxon>
        <taxon>Basidiomycota</taxon>
        <taxon>Agaricomycotina</taxon>
        <taxon>Agaricomycetes</taxon>
        <taxon>Agaricomycetidae</taxon>
        <taxon>Agaricales</taxon>
        <taxon>Marasmiineae</taxon>
        <taxon>Marasmiaceae</taxon>
        <taxon>Moniliophthora</taxon>
    </lineage>
</organism>
<dbReference type="Proteomes" id="UP000017559">
    <property type="component" value="Unassembled WGS sequence"/>
</dbReference>